<comment type="caution">
    <text evidence="3">The sequence shown here is derived from an EMBL/GenBank/DDBJ whole genome shotgun (WGS) entry which is preliminary data.</text>
</comment>
<proteinExistence type="predicted"/>
<organism evidence="3 4">
    <name type="scientific">Collybiopsis confluens</name>
    <dbReference type="NCBI Taxonomy" id="2823264"/>
    <lineage>
        <taxon>Eukaryota</taxon>
        <taxon>Fungi</taxon>
        <taxon>Dikarya</taxon>
        <taxon>Basidiomycota</taxon>
        <taxon>Agaricomycotina</taxon>
        <taxon>Agaricomycetes</taxon>
        <taxon>Agaricomycetidae</taxon>
        <taxon>Agaricales</taxon>
        <taxon>Marasmiineae</taxon>
        <taxon>Omphalotaceae</taxon>
        <taxon>Collybiopsis</taxon>
    </lineage>
</organism>
<dbReference type="Proteomes" id="UP000518752">
    <property type="component" value="Unassembled WGS sequence"/>
</dbReference>
<keyword evidence="2" id="KW-1133">Transmembrane helix</keyword>
<evidence type="ECO:0000313" key="4">
    <source>
        <dbReference type="Proteomes" id="UP000518752"/>
    </source>
</evidence>
<evidence type="ECO:0000256" key="1">
    <source>
        <dbReference type="SAM" id="MobiDB-lite"/>
    </source>
</evidence>
<feature type="region of interest" description="Disordered" evidence="1">
    <location>
        <begin position="282"/>
        <end position="304"/>
    </location>
</feature>
<name>A0A8H5HPN0_9AGAR</name>
<feature type="transmembrane region" description="Helical" evidence="2">
    <location>
        <begin position="154"/>
        <end position="178"/>
    </location>
</feature>
<sequence>MQISSERGDLYTSPTLLTLDNMAGAKRLVTVKSWSSILNLIIGDTLVIWRAWAVWHGNKWMRWVWIVSAICNAVFIFLTVTVWKGVVNGLDENFGMAFEGTFYLLFSLTLNVLATVAIAYKAKGILEYDPLRLDRSTNMFGKVRYHGETRVQKILWVMVDSGVVFCIMQGVYFAMIISGSLSREDSEYSTPFRRFDDIIGPSSSIVLNYIRLLQVLLVTTNFRSGNISSSRTSSSPSVLGNISSSRRSRSAALGNISSSRRCIPSALGNISSSSSALGNISSSRMSSPSALGNISSSRRAIGTI</sequence>
<evidence type="ECO:0000256" key="2">
    <source>
        <dbReference type="SAM" id="Phobius"/>
    </source>
</evidence>
<gene>
    <name evidence="3" type="ORF">D9757_006883</name>
</gene>
<keyword evidence="2" id="KW-0472">Membrane</keyword>
<evidence type="ECO:0000313" key="3">
    <source>
        <dbReference type="EMBL" id="KAF5387253.1"/>
    </source>
</evidence>
<accession>A0A8H5HPN0</accession>
<keyword evidence="2" id="KW-0812">Transmembrane</keyword>
<feature type="transmembrane region" description="Helical" evidence="2">
    <location>
        <begin position="64"/>
        <end position="83"/>
    </location>
</feature>
<dbReference type="EMBL" id="JAACJN010000034">
    <property type="protein sequence ID" value="KAF5387253.1"/>
    <property type="molecule type" value="Genomic_DNA"/>
</dbReference>
<keyword evidence="4" id="KW-1185">Reference proteome</keyword>
<reference evidence="3 4" key="1">
    <citation type="journal article" date="2020" name="ISME J.">
        <title>Uncovering the hidden diversity of litter-decomposition mechanisms in mushroom-forming fungi.</title>
        <authorList>
            <person name="Floudas D."/>
            <person name="Bentzer J."/>
            <person name="Ahren D."/>
            <person name="Johansson T."/>
            <person name="Persson P."/>
            <person name="Tunlid A."/>
        </authorList>
    </citation>
    <scope>NUCLEOTIDE SEQUENCE [LARGE SCALE GENOMIC DNA]</scope>
    <source>
        <strain evidence="3 4">CBS 406.79</strain>
    </source>
</reference>
<dbReference type="AlphaFoldDB" id="A0A8H5HPN0"/>
<feature type="compositionally biased region" description="Polar residues" evidence="1">
    <location>
        <begin position="284"/>
        <end position="298"/>
    </location>
</feature>
<feature type="transmembrane region" description="Helical" evidence="2">
    <location>
        <begin position="103"/>
        <end position="122"/>
    </location>
</feature>
<protein>
    <submittedName>
        <fullName evidence="3">Uncharacterized protein</fullName>
    </submittedName>
</protein>
<dbReference type="OrthoDB" id="3259206at2759"/>